<evidence type="ECO:0000256" key="2">
    <source>
        <dbReference type="ARBA" id="ARBA00022857"/>
    </source>
</evidence>
<organism evidence="4 5">
    <name type="scientific">Aspergillus niger ATCC 13496</name>
    <dbReference type="NCBI Taxonomy" id="1353008"/>
    <lineage>
        <taxon>Eukaryota</taxon>
        <taxon>Fungi</taxon>
        <taxon>Dikarya</taxon>
        <taxon>Ascomycota</taxon>
        <taxon>Pezizomycotina</taxon>
        <taxon>Eurotiomycetes</taxon>
        <taxon>Eurotiomycetidae</taxon>
        <taxon>Eurotiales</taxon>
        <taxon>Aspergillaceae</taxon>
        <taxon>Aspergillus</taxon>
        <taxon>Aspergillus subgen. Circumdati</taxon>
    </lineage>
</organism>
<dbReference type="InterPro" id="IPR036291">
    <property type="entry name" value="NAD(P)-bd_dom_sf"/>
</dbReference>
<dbReference type="VEuPathDB" id="FungiDB:M747DRAFT_336845"/>
<dbReference type="AlphaFoldDB" id="A0A370CFZ8"/>
<dbReference type="PANTHER" id="PTHR43544:SF7">
    <property type="entry name" value="NADB-LER2"/>
    <property type="match status" value="1"/>
</dbReference>
<dbReference type="Gene3D" id="3.40.50.720">
    <property type="entry name" value="NAD(P)-binding Rossmann-like Domain"/>
    <property type="match status" value="1"/>
</dbReference>
<evidence type="ECO:0000313" key="5">
    <source>
        <dbReference type="Proteomes" id="UP000253845"/>
    </source>
</evidence>
<sequence>MSQVILVTGASRGIGKGLVAHYLAQPRTTVIATVRDTTSPKAKELTILQKGDKSHLIVVKLIADDPVSATAATSEIRTQNLNHIDIAIANAGICDHWGPVVESTEQDVLSNFEVNTLGPLRLFKAVAPLLQNAKTPKFIYISTLLASIGGIGNMFTLTGPYGMSKAAGNFLVRKIHAEYEHLTTLSIDPGLVQTDLGDRAAKHYGMEQAPVTLEECVSGIITQIERADRSSTSGSFVNANGEFVAW</sequence>
<name>A0A370CFZ8_ASPNG</name>
<keyword evidence="2" id="KW-0521">NADP</keyword>
<proteinExistence type="inferred from homology"/>
<evidence type="ECO:0000313" key="4">
    <source>
        <dbReference type="EMBL" id="RDH25022.1"/>
    </source>
</evidence>
<dbReference type="CDD" id="cd05325">
    <property type="entry name" value="carb_red_sniffer_like_SDR_c"/>
    <property type="match status" value="1"/>
</dbReference>
<protein>
    <submittedName>
        <fullName evidence="4">Toxin biosynthesis ketoreductase</fullName>
    </submittedName>
</protein>
<reference evidence="4 5" key="1">
    <citation type="submission" date="2018-07" db="EMBL/GenBank/DDBJ databases">
        <title>Section-level genome sequencing of Aspergillus section Nigri to investigate inter- and intra-species variation.</title>
        <authorList>
            <consortium name="DOE Joint Genome Institute"/>
            <person name="Vesth T.C."/>
            <person name="Nybo J.L."/>
            <person name="Theobald S."/>
            <person name="Frisvad J.C."/>
            <person name="Larsen T.O."/>
            <person name="Nielsen K.F."/>
            <person name="Hoof J.B."/>
            <person name="Brandl J."/>
            <person name="Salamov A."/>
            <person name="Riley R."/>
            <person name="Gladden J.M."/>
            <person name="Phatale P."/>
            <person name="Nielsen M.T."/>
            <person name="Lyhne E.K."/>
            <person name="Kogle M.E."/>
            <person name="Strasser K."/>
            <person name="McDonnell E."/>
            <person name="Barry K."/>
            <person name="Clum A."/>
            <person name="Chen C."/>
            <person name="Nolan M."/>
            <person name="Sandor L."/>
            <person name="Kuo A."/>
            <person name="Lipzen A."/>
            <person name="Hainaut M."/>
            <person name="Drula E."/>
            <person name="Tsang A."/>
            <person name="Magnuson J.K."/>
            <person name="Henrissat B."/>
            <person name="Wiebenga A."/>
            <person name="Simmons B.A."/>
            <person name="Makela M.R."/>
            <person name="De vries R.P."/>
            <person name="Grigoriev I.V."/>
            <person name="Mortensen U.H."/>
            <person name="Baker S.E."/>
            <person name="Andersen M.R."/>
        </authorList>
    </citation>
    <scope>NUCLEOTIDE SEQUENCE [LARGE SCALE GENOMIC DNA]</scope>
    <source>
        <strain evidence="4 5">ATCC 13496</strain>
    </source>
</reference>
<dbReference type="PANTHER" id="PTHR43544">
    <property type="entry name" value="SHORT-CHAIN DEHYDROGENASE/REDUCTASE"/>
    <property type="match status" value="1"/>
</dbReference>
<keyword evidence="3" id="KW-0560">Oxidoreductase</keyword>
<dbReference type="GO" id="GO:0005737">
    <property type="term" value="C:cytoplasm"/>
    <property type="evidence" value="ECO:0007669"/>
    <property type="project" value="TreeGrafter"/>
</dbReference>
<dbReference type="InterPro" id="IPR002347">
    <property type="entry name" value="SDR_fam"/>
</dbReference>
<dbReference type="PROSITE" id="PS00061">
    <property type="entry name" value="ADH_SHORT"/>
    <property type="match status" value="1"/>
</dbReference>
<evidence type="ECO:0000256" key="3">
    <source>
        <dbReference type="ARBA" id="ARBA00023002"/>
    </source>
</evidence>
<dbReference type="InterPro" id="IPR051468">
    <property type="entry name" value="Fungal_SecMetab_SDRs"/>
</dbReference>
<gene>
    <name evidence="4" type="ORF">M747DRAFT_336845</name>
</gene>
<dbReference type="EMBL" id="KZ851900">
    <property type="protein sequence ID" value="RDH25022.1"/>
    <property type="molecule type" value="Genomic_DNA"/>
</dbReference>
<dbReference type="PRINTS" id="PR00081">
    <property type="entry name" value="GDHRDH"/>
</dbReference>
<comment type="similarity">
    <text evidence="1">Belongs to the short-chain dehydrogenases/reductases (SDR) family.</text>
</comment>
<dbReference type="SUPFAM" id="SSF51735">
    <property type="entry name" value="NAD(P)-binding Rossmann-fold domains"/>
    <property type="match status" value="1"/>
</dbReference>
<dbReference type="Pfam" id="PF00106">
    <property type="entry name" value="adh_short"/>
    <property type="match status" value="1"/>
</dbReference>
<dbReference type="GO" id="GO:0044550">
    <property type="term" value="P:secondary metabolite biosynthetic process"/>
    <property type="evidence" value="ECO:0007669"/>
    <property type="project" value="UniProtKB-ARBA"/>
</dbReference>
<accession>A0A370CFZ8</accession>
<dbReference type="Proteomes" id="UP000253845">
    <property type="component" value="Unassembled WGS sequence"/>
</dbReference>
<dbReference type="GO" id="GO:0016491">
    <property type="term" value="F:oxidoreductase activity"/>
    <property type="evidence" value="ECO:0007669"/>
    <property type="project" value="UniProtKB-KW"/>
</dbReference>
<dbReference type="InterPro" id="IPR020904">
    <property type="entry name" value="Sc_DH/Rdtase_CS"/>
</dbReference>
<evidence type="ECO:0000256" key="1">
    <source>
        <dbReference type="ARBA" id="ARBA00006484"/>
    </source>
</evidence>